<dbReference type="SUPFAM" id="SSF53335">
    <property type="entry name" value="S-adenosyl-L-methionine-dependent methyltransferases"/>
    <property type="match status" value="1"/>
</dbReference>
<comment type="caution">
    <text evidence="2">The sequence shown here is derived from an EMBL/GenBank/DDBJ whole genome shotgun (WGS) entry which is preliminary data.</text>
</comment>
<keyword evidence="3" id="KW-1185">Reference proteome</keyword>
<accession>A0ABP6Y5P9</accession>
<evidence type="ECO:0008006" key="4">
    <source>
        <dbReference type="Google" id="ProtNLM"/>
    </source>
</evidence>
<dbReference type="Gene3D" id="3.40.50.150">
    <property type="entry name" value="Vaccinia Virus protein VP39"/>
    <property type="match status" value="1"/>
</dbReference>
<reference evidence="3" key="1">
    <citation type="journal article" date="2019" name="Int. J. Syst. Evol. Microbiol.">
        <title>The Global Catalogue of Microorganisms (GCM) 10K type strain sequencing project: providing services to taxonomists for standard genome sequencing and annotation.</title>
        <authorList>
            <consortium name="The Broad Institute Genomics Platform"/>
            <consortium name="The Broad Institute Genome Sequencing Center for Infectious Disease"/>
            <person name="Wu L."/>
            <person name="Ma J."/>
        </authorList>
    </citation>
    <scope>NUCLEOTIDE SEQUENCE [LARGE SCALE GENOMIC DNA]</scope>
    <source>
        <strain evidence="3">JCM 16540</strain>
    </source>
</reference>
<name>A0ABP6Y5P9_9ACTN</name>
<dbReference type="Proteomes" id="UP001500767">
    <property type="component" value="Unassembled WGS sequence"/>
</dbReference>
<evidence type="ECO:0000313" key="2">
    <source>
        <dbReference type="EMBL" id="GAA3577173.1"/>
    </source>
</evidence>
<dbReference type="PANTHER" id="PTHR43317:SF3">
    <property type="entry name" value="BLR2883 PROTEIN"/>
    <property type="match status" value="1"/>
</dbReference>
<dbReference type="PANTHER" id="PTHR43317">
    <property type="entry name" value="THERMOSPERMINE SYNTHASE ACAULIS5"/>
    <property type="match status" value="1"/>
</dbReference>
<dbReference type="RefSeq" id="WP_204911195.1">
    <property type="nucleotide sequence ID" value="NZ_BAAAYR010000005.1"/>
</dbReference>
<evidence type="ECO:0000256" key="1">
    <source>
        <dbReference type="ARBA" id="ARBA00023115"/>
    </source>
</evidence>
<sequence>MDELTTLGRAAGPHGEVVLRRRVSGSSVVEELVVDGTFAMDSRETRSEQELGLVAAGAGRVLVGGLGLGHTAAAVLDEADRRGADVRVDVVELEEALVGWAREGRTETLARVAADPRVRLHVGDVATVLLGSDGGPAGPWDAILLDVDNGPDFLVHAGNDVLYTEPTLRAAYGRLAPAGVLAIWCQAPSPPLLAALGRLDPSAEEVRLTVDREGRRFTYAIETVRRPLARKPSGGAAG</sequence>
<protein>
    <recommendedName>
        <fullName evidence="4">Spermidine synthase</fullName>
    </recommendedName>
</protein>
<gene>
    <name evidence="2" type="ORF">GCM10022197_38010</name>
</gene>
<dbReference type="EMBL" id="BAAAYR010000005">
    <property type="protein sequence ID" value="GAA3577173.1"/>
    <property type="molecule type" value="Genomic_DNA"/>
</dbReference>
<dbReference type="InterPro" id="IPR029063">
    <property type="entry name" value="SAM-dependent_MTases_sf"/>
</dbReference>
<proteinExistence type="predicted"/>
<evidence type="ECO:0000313" key="3">
    <source>
        <dbReference type="Proteomes" id="UP001500767"/>
    </source>
</evidence>
<organism evidence="2 3">
    <name type="scientific">Microlunatus spumicola</name>
    <dbReference type="NCBI Taxonomy" id="81499"/>
    <lineage>
        <taxon>Bacteria</taxon>
        <taxon>Bacillati</taxon>
        <taxon>Actinomycetota</taxon>
        <taxon>Actinomycetes</taxon>
        <taxon>Propionibacteriales</taxon>
        <taxon>Propionibacteriaceae</taxon>
        <taxon>Microlunatus</taxon>
    </lineage>
</organism>
<keyword evidence="1" id="KW-0620">Polyamine biosynthesis</keyword>